<keyword evidence="3" id="KW-1185">Reference proteome</keyword>
<gene>
    <name evidence="2" type="ORF">ACFSOX_10430</name>
</gene>
<dbReference type="SMART" id="SM00464">
    <property type="entry name" value="LON"/>
    <property type="match status" value="1"/>
</dbReference>
<dbReference type="EMBL" id="JBHUIW010000010">
    <property type="protein sequence ID" value="MFD2182570.1"/>
    <property type="molecule type" value="Genomic_DNA"/>
</dbReference>
<dbReference type="InterPro" id="IPR015947">
    <property type="entry name" value="PUA-like_sf"/>
</dbReference>
<evidence type="ECO:0000259" key="1">
    <source>
        <dbReference type="PROSITE" id="PS51787"/>
    </source>
</evidence>
<dbReference type="Pfam" id="PF02190">
    <property type="entry name" value="LON_substr_bdg"/>
    <property type="match status" value="1"/>
</dbReference>
<evidence type="ECO:0000313" key="3">
    <source>
        <dbReference type="Proteomes" id="UP001597314"/>
    </source>
</evidence>
<proteinExistence type="predicted"/>
<dbReference type="Proteomes" id="UP001597314">
    <property type="component" value="Unassembled WGS sequence"/>
</dbReference>
<reference evidence="3" key="1">
    <citation type="journal article" date="2019" name="Int. J. Syst. Evol. Microbiol.">
        <title>The Global Catalogue of Microorganisms (GCM) 10K type strain sequencing project: providing services to taxonomists for standard genome sequencing and annotation.</title>
        <authorList>
            <consortium name="The Broad Institute Genomics Platform"/>
            <consortium name="The Broad Institute Genome Sequencing Center for Infectious Disease"/>
            <person name="Wu L."/>
            <person name="Ma J."/>
        </authorList>
    </citation>
    <scope>NUCLEOTIDE SEQUENCE [LARGE SCALE GENOMIC DNA]</scope>
    <source>
        <strain evidence="3">CGMCC 1.6774</strain>
    </source>
</reference>
<dbReference type="InterPro" id="IPR003111">
    <property type="entry name" value="Lon_prtase_N"/>
</dbReference>
<sequence>MPMNATYRGPADLPSTLPVFPLPGALLLPRGQMPLNIFEPRYLAMVDDALRSGHRLIGMIQPDSAHPGPEDKPTLFRVGCVGRITQFAESGDGRYLLQLTGVSRFRLEHELAVDTPYRQCLVSYAPFADDFVARKGEKAVDRAALLRALRDFLEANKLKADWDGIESAPNEALVNALAMMSPYGPAEKQALLEAPDLKTRAEILVAVTEIELAKGRNSGDAPLQ</sequence>
<dbReference type="RefSeq" id="WP_378477748.1">
    <property type="nucleotide sequence ID" value="NZ_JBHUIW010000010.1"/>
</dbReference>
<dbReference type="PROSITE" id="PS51787">
    <property type="entry name" value="LON_N"/>
    <property type="match status" value="1"/>
</dbReference>
<accession>A0ABW5AK40</accession>
<name>A0ABW5AK40_9BRAD</name>
<comment type="caution">
    <text evidence="2">The sequence shown here is derived from an EMBL/GenBank/DDBJ whole genome shotgun (WGS) entry which is preliminary data.</text>
</comment>
<evidence type="ECO:0000313" key="2">
    <source>
        <dbReference type="EMBL" id="MFD2182570.1"/>
    </source>
</evidence>
<protein>
    <submittedName>
        <fullName evidence="2">LON peptidase substrate-binding domain-containing protein</fullName>
    </submittedName>
</protein>
<dbReference type="PANTHER" id="PTHR46732:SF8">
    <property type="entry name" value="ATP-DEPENDENT PROTEASE LA (LON) DOMAIN PROTEIN"/>
    <property type="match status" value="1"/>
</dbReference>
<dbReference type="Gene3D" id="2.30.130.40">
    <property type="entry name" value="LON domain-like"/>
    <property type="match status" value="1"/>
</dbReference>
<dbReference type="InterPro" id="IPR046336">
    <property type="entry name" value="Lon_prtase_N_sf"/>
</dbReference>
<dbReference type="SUPFAM" id="SSF88697">
    <property type="entry name" value="PUA domain-like"/>
    <property type="match status" value="1"/>
</dbReference>
<organism evidence="2 3">
    <name type="scientific">Rhodoplanes azumiensis</name>
    <dbReference type="NCBI Taxonomy" id="1897628"/>
    <lineage>
        <taxon>Bacteria</taxon>
        <taxon>Pseudomonadati</taxon>
        <taxon>Pseudomonadota</taxon>
        <taxon>Alphaproteobacteria</taxon>
        <taxon>Hyphomicrobiales</taxon>
        <taxon>Nitrobacteraceae</taxon>
        <taxon>Rhodoplanes</taxon>
    </lineage>
</organism>
<dbReference type="PANTHER" id="PTHR46732">
    <property type="entry name" value="ATP-DEPENDENT PROTEASE LA (LON) DOMAIN PROTEIN"/>
    <property type="match status" value="1"/>
</dbReference>
<feature type="domain" description="Lon N-terminal" evidence="1">
    <location>
        <begin position="17"/>
        <end position="212"/>
    </location>
</feature>